<reference evidence="1" key="2">
    <citation type="journal article" date="2015" name="Data Brief">
        <title>Shoot transcriptome of the giant reed, Arundo donax.</title>
        <authorList>
            <person name="Barrero R.A."/>
            <person name="Guerrero F.D."/>
            <person name="Moolhuijzen P."/>
            <person name="Goolsby J.A."/>
            <person name="Tidwell J."/>
            <person name="Bellgard S.E."/>
            <person name="Bellgard M.I."/>
        </authorList>
    </citation>
    <scope>NUCLEOTIDE SEQUENCE</scope>
    <source>
        <tissue evidence="1">Shoot tissue taken approximately 20 cm above the soil surface</tissue>
    </source>
</reference>
<proteinExistence type="predicted"/>
<evidence type="ECO:0000313" key="1">
    <source>
        <dbReference type="EMBL" id="JAD72965.1"/>
    </source>
</evidence>
<sequence>MLIKHKYQARNKILRTFRTISGYNISRLD</sequence>
<dbReference type="EMBL" id="GBRH01224930">
    <property type="protein sequence ID" value="JAD72965.1"/>
    <property type="molecule type" value="Transcribed_RNA"/>
</dbReference>
<name>A0A0A9CHU1_ARUDO</name>
<accession>A0A0A9CHU1</accession>
<reference evidence="1" key="1">
    <citation type="submission" date="2014-09" db="EMBL/GenBank/DDBJ databases">
        <authorList>
            <person name="Magalhaes I.L.F."/>
            <person name="Oliveira U."/>
            <person name="Santos F.R."/>
            <person name="Vidigal T.H.D.A."/>
            <person name="Brescovit A.D."/>
            <person name="Santos A.J."/>
        </authorList>
    </citation>
    <scope>NUCLEOTIDE SEQUENCE</scope>
    <source>
        <tissue evidence="1">Shoot tissue taken approximately 20 cm above the soil surface</tissue>
    </source>
</reference>
<organism evidence="1">
    <name type="scientific">Arundo donax</name>
    <name type="common">Giant reed</name>
    <name type="synonym">Donax arundinaceus</name>
    <dbReference type="NCBI Taxonomy" id="35708"/>
    <lineage>
        <taxon>Eukaryota</taxon>
        <taxon>Viridiplantae</taxon>
        <taxon>Streptophyta</taxon>
        <taxon>Embryophyta</taxon>
        <taxon>Tracheophyta</taxon>
        <taxon>Spermatophyta</taxon>
        <taxon>Magnoliopsida</taxon>
        <taxon>Liliopsida</taxon>
        <taxon>Poales</taxon>
        <taxon>Poaceae</taxon>
        <taxon>PACMAD clade</taxon>
        <taxon>Arundinoideae</taxon>
        <taxon>Arundineae</taxon>
        <taxon>Arundo</taxon>
    </lineage>
</organism>
<dbReference type="AlphaFoldDB" id="A0A0A9CHU1"/>
<protein>
    <submittedName>
        <fullName evidence="1">Uncharacterized protein</fullName>
    </submittedName>
</protein>